<organism evidence="2 3">
    <name type="scientific">Lentilactobacillus kisonensis F0435</name>
    <dbReference type="NCBI Taxonomy" id="797516"/>
    <lineage>
        <taxon>Bacteria</taxon>
        <taxon>Bacillati</taxon>
        <taxon>Bacillota</taxon>
        <taxon>Bacilli</taxon>
        <taxon>Lactobacillales</taxon>
        <taxon>Lactobacillaceae</taxon>
        <taxon>Lentilactobacillus</taxon>
    </lineage>
</organism>
<sequence>GVVAPTAGWTAADFDISGIDSQNVGSYDIKLSAQGLTDLQKANPAKVISMDDVTNTQFTITKALVKITAPTVTKVYDGQPYA</sequence>
<dbReference type="EMBL" id="AGRJ01000051">
    <property type="protein sequence ID" value="EHO53537.1"/>
    <property type="molecule type" value="Genomic_DNA"/>
</dbReference>
<proteinExistence type="predicted"/>
<dbReference type="AlphaFoldDB" id="H1LD42"/>
<evidence type="ECO:0000313" key="3">
    <source>
        <dbReference type="Proteomes" id="UP000005025"/>
    </source>
</evidence>
<evidence type="ECO:0000313" key="2">
    <source>
        <dbReference type="EMBL" id="EHO53537.1"/>
    </source>
</evidence>
<name>H1LD42_9LACO</name>
<dbReference type="Proteomes" id="UP000005025">
    <property type="component" value="Unassembled WGS sequence"/>
</dbReference>
<dbReference type="Pfam" id="PF17883">
    <property type="entry name" value="MBG"/>
    <property type="match status" value="1"/>
</dbReference>
<feature type="non-terminal residue" evidence="2">
    <location>
        <position position="1"/>
    </location>
</feature>
<dbReference type="STRING" id="797516.HMPREF9104_00506"/>
<dbReference type="HOGENOM" id="CLU_182614_0_0_9"/>
<evidence type="ECO:0000259" key="1">
    <source>
        <dbReference type="Pfam" id="PF17883"/>
    </source>
</evidence>
<protein>
    <recommendedName>
        <fullName evidence="1">MBG domain-containing protein</fullName>
    </recommendedName>
</protein>
<accession>H1LD42</accession>
<comment type="caution">
    <text evidence="2">The sequence shown here is derived from an EMBL/GenBank/DDBJ whole genome shotgun (WGS) entry which is preliminary data.</text>
</comment>
<dbReference type="Gene3D" id="3.10.430.110">
    <property type="match status" value="1"/>
</dbReference>
<gene>
    <name evidence="2" type="ORF">HMPREF9104_00506</name>
</gene>
<feature type="domain" description="MBG" evidence="1">
    <location>
        <begin position="7"/>
        <end position="62"/>
    </location>
</feature>
<feature type="non-terminal residue" evidence="2">
    <location>
        <position position="82"/>
    </location>
</feature>
<reference evidence="2 3" key="1">
    <citation type="submission" date="2011-09" db="EMBL/GenBank/DDBJ databases">
        <authorList>
            <person name="Weinstock G."/>
            <person name="Sodergren E."/>
            <person name="Clifton S."/>
            <person name="Fulton L."/>
            <person name="Fulton B."/>
            <person name="Courtney L."/>
            <person name="Fronick C."/>
            <person name="Harrison M."/>
            <person name="Strong C."/>
            <person name="Farmer C."/>
            <person name="Delahaunty K."/>
            <person name="Markovic C."/>
            <person name="Hall O."/>
            <person name="Minx P."/>
            <person name="Tomlinson C."/>
            <person name="Mitreva M."/>
            <person name="Hou S."/>
            <person name="Chen J."/>
            <person name="Wollam A."/>
            <person name="Pepin K.H."/>
            <person name="Johnson M."/>
            <person name="Bhonagiri V."/>
            <person name="Zhang X."/>
            <person name="Suruliraj S."/>
            <person name="Warren W."/>
            <person name="Chinwalla A."/>
            <person name="Mardis E.R."/>
            <person name="Wilson R.K."/>
        </authorList>
    </citation>
    <scope>NUCLEOTIDE SEQUENCE [LARGE SCALE GENOMIC DNA]</scope>
    <source>
        <strain evidence="2 3">F0435</strain>
    </source>
</reference>
<dbReference type="InterPro" id="IPR041277">
    <property type="entry name" value="MBG_Lactobacillales"/>
</dbReference>
<dbReference type="RefSeq" id="WP_008855699.1">
    <property type="nucleotide sequence ID" value="NZ_JH591007.1"/>
</dbReference>